<reference evidence="2 3" key="1">
    <citation type="submission" date="2017-06" db="EMBL/GenBank/DDBJ databases">
        <authorList>
            <person name="Kim H.J."/>
            <person name="Triplett B.A."/>
        </authorList>
    </citation>
    <scope>NUCLEOTIDE SEQUENCE [LARGE SCALE GENOMIC DNA]</scope>
    <source>
        <strain evidence="2 3">DSM 13116</strain>
    </source>
</reference>
<dbReference type="RefSeq" id="WP_089274073.1">
    <property type="nucleotide sequence ID" value="NZ_FZOC01000003.1"/>
</dbReference>
<feature type="region of interest" description="Disordered" evidence="1">
    <location>
        <begin position="1"/>
        <end position="25"/>
    </location>
</feature>
<dbReference type="AlphaFoldDB" id="A0A239AA07"/>
<dbReference type="EMBL" id="FZOC01000003">
    <property type="protein sequence ID" value="SNR91864.1"/>
    <property type="molecule type" value="Genomic_DNA"/>
</dbReference>
<accession>A0A239AA07</accession>
<evidence type="ECO:0000313" key="2">
    <source>
        <dbReference type="EMBL" id="SNR91864.1"/>
    </source>
</evidence>
<gene>
    <name evidence="2" type="ORF">SAMN04488503_1908</name>
</gene>
<organism evidence="2 3">
    <name type="scientific">Humidesulfovibrio mexicanus</name>
    <dbReference type="NCBI Taxonomy" id="147047"/>
    <lineage>
        <taxon>Bacteria</taxon>
        <taxon>Pseudomonadati</taxon>
        <taxon>Thermodesulfobacteriota</taxon>
        <taxon>Desulfovibrionia</taxon>
        <taxon>Desulfovibrionales</taxon>
        <taxon>Desulfovibrionaceae</taxon>
        <taxon>Humidesulfovibrio</taxon>
    </lineage>
</organism>
<protein>
    <submittedName>
        <fullName evidence="2">Uncharacterized protein</fullName>
    </submittedName>
</protein>
<name>A0A239AA07_9BACT</name>
<keyword evidence="3" id="KW-1185">Reference proteome</keyword>
<dbReference type="Proteomes" id="UP000198324">
    <property type="component" value="Unassembled WGS sequence"/>
</dbReference>
<proteinExistence type="predicted"/>
<evidence type="ECO:0000313" key="3">
    <source>
        <dbReference type="Proteomes" id="UP000198324"/>
    </source>
</evidence>
<evidence type="ECO:0000256" key="1">
    <source>
        <dbReference type="SAM" id="MobiDB-lite"/>
    </source>
</evidence>
<sequence>MPPHRHDAAPPGPQAAPGDTAPRTDEAACAVPALEHALAERLAQGLPLDAQSLECILRTLGVDDPARAFALLAADPDSAEHAPLLALAFSPGEETRQELEPALARARLDQATASALADRLAARCLPDAKTPLPVLLLLPEVLPGKQPLAPLPLGEALAGCVADFVRRLRPWATAPATLLRALAGRERAQADQLGALLRHGRLNWTPCREFLMATLLERAEPEDELPALAAWMLGFLDLAGEAFEPRQALAERAAVLDGLLRRAEAQDEARERASFEVLAAQGLRQGHLHAPSLRAELALCARAARLTVGGLPKEDGADGDGIAGRVQHLDLGGAEDAEALLRLLAGPVAGPVGEPGG</sequence>